<keyword evidence="2" id="KW-0964">Secreted</keyword>
<feature type="domain" description="C1q" evidence="4">
    <location>
        <begin position="75"/>
        <end position="209"/>
    </location>
</feature>
<feature type="chain" id="PRO_5006836841" evidence="3">
    <location>
        <begin position="19"/>
        <end position="209"/>
    </location>
</feature>
<keyword evidence="3" id="KW-0732">Signal</keyword>
<evidence type="ECO:0000259" key="4">
    <source>
        <dbReference type="PROSITE" id="PS50871"/>
    </source>
</evidence>
<dbReference type="GO" id="GO:0005576">
    <property type="term" value="C:extracellular region"/>
    <property type="evidence" value="ECO:0007669"/>
    <property type="project" value="UniProtKB-SubCell"/>
</dbReference>
<dbReference type="AlphaFoldDB" id="A0A0U3CDP6"/>
<organism evidence="5">
    <name type="scientific">Ruditapes philippinarum</name>
    <name type="common">Japanese carpet shell</name>
    <name type="synonym">Venerupis philippinarum</name>
    <dbReference type="NCBI Taxonomy" id="129788"/>
    <lineage>
        <taxon>Eukaryota</taxon>
        <taxon>Metazoa</taxon>
        <taxon>Spiralia</taxon>
        <taxon>Lophotrochozoa</taxon>
        <taxon>Mollusca</taxon>
        <taxon>Bivalvia</taxon>
        <taxon>Autobranchia</taxon>
        <taxon>Heteroconchia</taxon>
        <taxon>Euheterodonta</taxon>
        <taxon>Imparidentia</taxon>
        <taxon>Neoheterodontei</taxon>
        <taxon>Venerida</taxon>
        <taxon>Veneroidea</taxon>
        <taxon>Veneridae</taxon>
        <taxon>Ruditapes</taxon>
    </lineage>
</organism>
<dbReference type="PRINTS" id="PR00007">
    <property type="entry name" value="COMPLEMNTC1Q"/>
</dbReference>
<dbReference type="SUPFAM" id="SSF49842">
    <property type="entry name" value="TNF-like"/>
    <property type="match status" value="1"/>
</dbReference>
<dbReference type="InterPro" id="IPR001073">
    <property type="entry name" value="C1q_dom"/>
</dbReference>
<dbReference type="Gene3D" id="2.60.120.40">
    <property type="match status" value="1"/>
</dbReference>
<dbReference type="PROSITE" id="PS50871">
    <property type="entry name" value="C1Q"/>
    <property type="match status" value="1"/>
</dbReference>
<dbReference type="PANTHER" id="PTHR15427">
    <property type="entry name" value="EMILIN ELASTIN MICROFIBRIL INTERFACE-LOCATED PROTEIN ELASTIN MICROFIBRIL INTERFACER"/>
    <property type="match status" value="1"/>
</dbReference>
<evidence type="ECO:0000313" key="5">
    <source>
        <dbReference type="EMBL" id="ALT31593.1"/>
    </source>
</evidence>
<name>A0A0U3CDP6_RUDPH</name>
<dbReference type="EMBL" id="KT308155">
    <property type="protein sequence ID" value="ALT31593.1"/>
    <property type="molecule type" value="mRNA"/>
</dbReference>
<proteinExistence type="evidence at transcript level"/>
<accession>A0A0U3CDP6</accession>
<dbReference type="SMART" id="SM00110">
    <property type="entry name" value="C1Q"/>
    <property type="match status" value="1"/>
</dbReference>
<dbReference type="InterPro" id="IPR050392">
    <property type="entry name" value="Collagen/C1q_domain"/>
</dbReference>
<feature type="signal peptide" evidence="3">
    <location>
        <begin position="1"/>
        <end position="18"/>
    </location>
</feature>
<evidence type="ECO:0000256" key="3">
    <source>
        <dbReference type="SAM" id="SignalP"/>
    </source>
</evidence>
<dbReference type="Pfam" id="PF00386">
    <property type="entry name" value="C1q"/>
    <property type="match status" value="1"/>
</dbReference>
<reference evidence="5" key="1">
    <citation type="submission" date="2015-07" db="EMBL/GenBank/DDBJ databases">
        <title>Expression profiles of four C1q domain containing protein (C1qDC) genes from Venerupis philippinarum exposed to the water soluble fraction of No.0 diesel oil.</title>
        <authorList>
            <person name="Zhang L."/>
            <person name="Sun W."/>
            <person name="Jia X."/>
        </authorList>
    </citation>
    <scope>NUCLEOTIDE SEQUENCE</scope>
</reference>
<dbReference type="PANTHER" id="PTHR15427:SF2">
    <property type="entry name" value="EMILIN-3"/>
    <property type="match status" value="1"/>
</dbReference>
<evidence type="ECO:0000256" key="2">
    <source>
        <dbReference type="ARBA" id="ARBA00022525"/>
    </source>
</evidence>
<dbReference type="SMR" id="A0A0U3CDP6"/>
<protein>
    <submittedName>
        <fullName evidence="5">Complement C1q-like protein 3</fullName>
    </submittedName>
</protein>
<sequence>MGVHTVFILVLCVTTSSAWWFHTHSAPAPAPAPPRPPAPAPNDHSTGIPCPGTTYRKCLSGFRCQERNGKIECIKSLDKIAFEAYTTNSKGHFSDGKVLVFPNVILNDGQGYNPKTGIFKAPTAGVYQFTVHVCSARNKHMVVGIFKGKKQIAITTVYEEPYSSCTSHSALIRVDKNEIVSVKARYGDSNLESDTYRWPSFSGILMYTY</sequence>
<comment type="subcellular location">
    <subcellularLocation>
        <location evidence="1">Secreted</location>
    </subcellularLocation>
</comment>
<dbReference type="InterPro" id="IPR008983">
    <property type="entry name" value="Tumour_necrosis_fac-like_dom"/>
</dbReference>
<dbReference type="GO" id="GO:0031012">
    <property type="term" value="C:extracellular matrix"/>
    <property type="evidence" value="ECO:0007669"/>
    <property type="project" value="TreeGrafter"/>
</dbReference>
<evidence type="ECO:0000256" key="1">
    <source>
        <dbReference type="ARBA" id="ARBA00004613"/>
    </source>
</evidence>